<feature type="domain" description="Integrase catalytic" evidence="13">
    <location>
        <begin position="668"/>
        <end position="826"/>
    </location>
</feature>
<accession>A0A672Y8M8</accession>
<evidence type="ECO:0000256" key="2">
    <source>
        <dbReference type="ARBA" id="ARBA00012180"/>
    </source>
</evidence>
<dbReference type="InterPro" id="IPR000477">
    <property type="entry name" value="RT_dom"/>
</dbReference>
<dbReference type="Pfam" id="PF00665">
    <property type="entry name" value="rve"/>
    <property type="match status" value="1"/>
</dbReference>
<keyword evidence="4" id="KW-0808">Transferase</keyword>
<reference evidence="14" key="3">
    <citation type="submission" date="2025-09" db="UniProtKB">
        <authorList>
            <consortium name="Ensembl"/>
        </authorList>
    </citation>
    <scope>IDENTIFICATION</scope>
</reference>
<dbReference type="FunFam" id="1.10.340.70:FF:000001">
    <property type="entry name" value="Retrovirus-related Pol polyprotein from transposon gypsy-like Protein"/>
    <property type="match status" value="1"/>
</dbReference>
<evidence type="ECO:0000256" key="7">
    <source>
        <dbReference type="ARBA" id="ARBA00022759"/>
    </source>
</evidence>
<dbReference type="GO" id="GO:0004523">
    <property type="term" value="F:RNA-DNA hybrid ribonuclease activity"/>
    <property type="evidence" value="ECO:0007669"/>
    <property type="project" value="UniProtKB-EC"/>
</dbReference>
<dbReference type="GO" id="GO:0015074">
    <property type="term" value="P:DNA integration"/>
    <property type="evidence" value="ECO:0007669"/>
    <property type="project" value="InterPro"/>
</dbReference>
<dbReference type="AlphaFoldDB" id="A0A672Y8M8"/>
<dbReference type="Gene3D" id="3.30.70.270">
    <property type="match status" value="2"/>
</dbReference>
<keyword evidence="6" id="KW-0540">Nuclease</keyword>
<dbReference type="PANTHER" id="PTHR37984:SF15">
    <property type="entry name" value="INTEGRASE CATALYTIC DOMAIN-CONTAINING PROTEIN"/>
    <property type="match status" value="1"/>
</dbReference>
<dbReference type="Gene3D" id="3.30.420.10">
    <property type="entry name" value="Ribonuclease H-like superfamily/Ribonuclease H"/>
    <property type="match status" value="1"/>
</dbReference>
<dbReference type="InterPro" id="IPR043128">
    <property type="entry name" value="Rev_trsase/Diguanyl_cyclase"/>
</dbReference>
<keyword evidence="3" id="KW-0645">Protease</keyword>
<protein>
    <recommendedName>
        <fullName evidence="10">Gypsy retrotransposon integrase-like protein 1</fullName>
        <ecNumber evidence="2">3.1.26.4</ecNumber>
    </recommendedName>
</protein>
<evidence type="ECO:0000256" key="5">
    <source>
        <dbReference type="ARBA" id="ARBA00022695"/>
    </source>
</evidence>
<dbReference type="GO" id="GO:0008233">
    <property type="term" value="F:peptidase activity"/>
    <property type="evidence" value="ECO:0007669"/>
    <property type="project" value="UniProtKB-KW"/>
</dbReference>
<dbReference type="SUPFAM" id="SSF53098">
    <property type="entry name" value="Ribonuclease H-like"/>
    <property type="match status" value="1"/>
</dbReference>
<evidence type="ECO:0000256" key="4">
    <source>
        <dbReference type="ARBA" id="ARBA00022679"/>
    </source>
</evidence>
<dbReference type="Gene3D" id="1.10.340.70">
    <property type="match status" value="1"/>
</dbReference>
<feature type="compositionally biased region" description="Low complexity" evidence="11">
    <location>
        <begin position="1038"/>
        <end position="1060"/>
    </location>
</feature>
<feature type="domain" description="Reverse transcriptase" evidence="12">
    <location>
        <begin position="2"/>
        <end position="181"/>
    </location>
</feature>
<dbReference type="FunFam" id="3.10.20.370:FF:000001">
    <property type="entry name" value="Retrovirus-related Pol polyprotein from transposon 17.6-like protein"/>
    <property type="match status" value="1"/>
</dbReference>
<evidence type="ECO:0000259" key="12">
    <source>
        <dbReference type="PROSITE" id="PS50878"/>
    </source>
</evidence>
<keyword evidence="8" id="KW-0378">Hydrolase</keyword>
<evidence type="ECO:0000256" key="1">
    <source>
        <dbReference type="ARBA" id="ARBA00010879"/>
    </source>
</evidence>
<evidence type="ECO:0000256" key="8">
    <source>
        <dbReference type="ARBA" id="ARBA00022801"/>
    </source>
</evidence>
<organism evidence="14 15">
    <name type="scientific">Sphaeramia orbicularis</name>
    <name type="common">orbiculate cardinalfish</name>
    <dbReference type="NCBI Taxonomy" id="375764"/>
    <lineage>
        <taxon>Eukaryota</taxon>
        <taxon>Metazoa</taxon>
        <taxon>Chordata</taxon>
        <taxon>Craniata</taxon>
        <taxon>Vertebrata</taxon>
        <taxon>Euteleostomi</taxon>
        <taxon>Actinopterygii</taxon>
        <taxon>Neopterygii</taxon>
        <taxon>Teleostei</taxon>
        <taxon>Neoteleostei</taxon>
        <taxon>Acanthomorphata</taxon>
        <taxon>Gobiaria</taxon>
        <taxon>Kurtiformes</taxon>
        <taxon>Apogonoidei</taxon>
        <taxon>Apogonidae</taxon>
        <taxon>Apogoninae</taxon>
        <taxon>Sphaeramia</taxon>
    </lineage>
</organism>
<comment type="similarity">
    <text evidence="1">Belongs to the beta type-B retroviral polymerase family. HERV class-II K(HML-2) pol subfamily.</text>
</comment>
<dbReference type="Ensembl" id="ENSSORT00005003208.1">
    <property type="protein sequence ID" value="ENSSORP00005003113.1"/>
    <property type="gene ID" value="ENSSORG00005001921.1"/>
</dbReference>
<dbReference type="InterPro" id="IPR043502">
    <property type="entry name" value="DNA/RNA_pol_sf"/>
</dbReference>
<dbReference type="EC" id="3.1.26.4" evidence="2"/>
<feature type="region of interest" description="Disordered" evidence="11">
    <location>
        <begin position="963"/>
        <end position="988"/>
    </location>
</feature>
<dbReference type="Pfam" id="PF17919">
    <property type="entry name" value="RT_RNaseH_2"/>
    <property type="match status" value="1"/>
</dbReference>
<dbReference type="InterPro" id="IPR041588">
    <property type="entry name" value="Integrase_H2C2"/>
</dbReference>
<dbReference type="InterPro" id="IPR001584">
    <property type="entry name" value="Integrase_cat-core"/>
</dbReference>
<dbReference type="InterPro" id="IPR012337">
    <property type="entry name" value="RNaseH-like_sf"/>
</dbReference>
<feature type="region of interest" description="Disordered" evidence="11">
    <location>
        <begin position="1025"/>
        <end position="1081"/>
    </location>
</feature>
<evidence type="ECO:0000256" key="10">
    <source>
        <dbReference type="ARBA" id="ARBA00039658"/>
    </source>
</evidence>
<keyword evidence="9" id="KW-0695">RNA-directed DNA polymerase</keyword>
<dbReference type="Proteomes" id="UP000472271">
    <property type="component" value="Chromosome 22"/>
</dbReference>
<evidence type="ECO:0000313" key="15">
    <source>
        <dbReference type="Proteomes" id="UP000472271"/>
    </source>
</evidence>
<name>A0A672Y8M8_9TELE</name>
<evidence type="ECO:0000256" key="6">
    <source>
        <dbReference type="ARBA" id="ARBA00022722"/>
    </source>
</evidence>
<reference evidence="14" key="2">
    <citation type="submission" date="2025-08" db="UniProtKB">
        <authorList>
            <consortium name="Ensembl"/>
        </authorList>
    </citation>
    <scope>IDENTIFICATION</scope>
</reference>
<dbReference type="Pfam" id="PF00078">
    <property type="entry name" value="RVT_1"/>
    <property type="match status" value="1"/>
</dbReference>
<dbReference type="PROSITE" id="PS50994">
    <property type="entry name" value="INTEGRASE"/>
    <property type="match status" value="1"/>
</dbReference>
<dbReference type="CDD" id="cd01647">
    <property type="entry name" value="RT_LTR"/>
    <property type="match status" value="1"/>
</dbReference>
<dbReference type="Gene3D" id="3.10.20.370">
    <property type="match status" value="1"/>
</dbReference>
<dbReference type="InterPro" id="IPR036397">
    <property type="entry name" value="RNaseH_sf"/>
</dbReference>
<evidence type="ECO:0000256" key="9">
    <source>
        <dbReference type="ARBA" id="ARBA00022918"/>
    </source>
</evidence>
<proteinExistence type="inferred from homology"/>
<evidence type="ECO:0000259" key="13">
    <source>
        <dbReference type="PROSITE" id="PS50994"/>
    </source>
</evidence>
<evidence type="ECO:0000256" key="3">
    <source>
        <dbReference type="ARBA" id="ARBA00022670"/>
    </source>
</evidence>
<dbReference type="FunFam" id="3.10.10.10:FF:000007">
    <property type="entry name" value="Retrovirus-related Pol polyprotein from transposon 17.6-like Protein"/>
    <property type="match status" value="1"/>
</dbReference>
<sequence length="1116" mass="124634">MELKGIISKSVSEYASPLVLVWKKSGELRICTDFRWLNAKTVKDAHPLPHQADCLAALGGNAFFSTMDLTSGFYNIPLHESDRRYTAFTTPLGLYEYNRLPQGLCNSPASFMRMMISVFGDLNFSSLLCYLDDLLVFAPSEEEALKRLETVFSRLRANNLKLAQKKCYFLRRSVRFLGHMVDSSGVSVDEEKVKAISAFRKEDLMSDDGCTPSQRRVKSFLGMVLYYQHFIPGCSSIAKPLYALTAGQKRRAKGSFGRRRAGAFRELTPQDWTPACEKAFEDLKSALLNSVVLVHPDFDRPFILSTDASFDGLGAVLSQVPAGEEKARPIAFASKTLSRSQANYPAHRLEFLALKWAVCDKFSHWLKGHRFTVWSDNNPLTYILTKPKLDACEQRWVSKLAPYSFEIKHIPGRLNVVADALSRDPFVKPLRQRLLCEPYSELLDQVCDISDGCVQDVFRLTCQPQSLGGPSHSAAIAGSMSEDEVSSLLSSVDEWDSAPRQRAASMADHLATLGSPGQDVLPSLSLAELQSHQQQDPVISRVAHYVGRKRRPSRRERCNETQPTLRVLKQWDRLTLLDGILYRVAKDPLTKRKRFQFVVPESLKADALSGVHDHAGHQGQPRTLSLARQRFFWYDMEKDVCNHVKRCHRCVLSKTPEPSARAPLGSIKTSAPLELVCIDFWSAEDRHNKSVDVLVLTDHFTKLAHAFPCQDQTAKRVAKKLWDNFFCIYGFPQRIHSDQGANFESELIAELLKLSGVDKSHTSPYHPMGNGGTERFNRTLGNMLRSLPLRSKQKWPQMIQTMTFVYNCTVHETTGFAPFYLMFGRVPRLPVDLLFKNVLCDVTVCDYDAYVKSLLDDLHCAMALAQKNCTAEQRHQCDQYNKRVKGQPLSLGDQVLLANRGTKGKRKLSDKWLPVVHTVVASKPALHIYRIRDPEGNERVVHRNLLLQVNFLPLVEVLDGESHTSMPAPDMTNALPGSDWHESDVPGFNTAAATAEPSLADSLSCADDWDDGRTASWVREQFSADEAPNSGCPPPPSVADSPAASGPATALDPPTASPALLPQPLPADPPQTSNTDGQLTSRFGRVIKPVCRWIESMAQFESVLGVQSGPRSVLHV</sequence>
<dbReference type="CDD" id="cd09274">
    <property type="entry name" value="RNase_HI_RT_Ty3"/>
    <property type="match status" value="1"/>
</dbReference>
<dbReference type="PROSITE" id="PS50878">
    <property type="entry name" value="RT_POL"/>
    <property type="match status" value="1"/>
</dbReference>
<dbReference type="PANTHER" id="PTHR37984">
    <property type="entry name" value="PROTEIN CBG26694"/>
    <property type="match status" value="1"/>
</dbReference>
<dbReference type="SUPFAM" id="SSF56672">
    <property type="entry name" value="DNA/RNA polymerases"/>
    <property type="match status" value="1"/>
</dbReference>
<evidence type="ECO:0000313" key="14">
    <source>
        <dbReference type="Ensembl" id="ENSSORP00005003113.1"/>
    </source>
</evidence>
<dbReference type="Pfam" id="PF17921">
    <property type="entry name" value="Integrase_H2C2"/>
    <property type="match status" value="1"/>
</dbReference>
<dbReference type="Gene3D" id="3.10.10.10">
    <property type="entry name" value="HIV Type 1 Reverse Transcriptase, subunit A, domain 1"/>
    <property type="match status" value="1"/>
</dbReference>
<reference evidence="14" key="1">
    <citation type="submission" date="2019-06" db="EMBL/GenBank/DDBJ databases">
        <authorList>
            <consortium name="Wellcome Sanger Institute Data Sharing"/>
        </authorList>
    </citation>
    <scope>NUCLEOTIDE SEQUENCE [LARGE SCALE GENOMIC DNA]</scope>
</reference>
<dbReference type="InterPro" id="IPR050951">
    <property type="entry name" value="Retrovirus_Pol_polyprotein"/>
</dbReference>
<dbReference type="FunFam" id="3.30.420.10:FF:000032">
    <property type="entry name" value="Retrovirus-related Pol polyprotein from transposon 297-like Protein"/>
    <property type="match status" value="1"/>
</dbReference>
<evidence type="ECO:0000256" key="11">
    <source>
        <dbReference type="SAM" id="MobiDB-lite"/>
    </source>
</evidence>
<keyword evidence="7" id="KW-0255">Endonuclease</keyword>
<dbReference type="InterPro" id="IPR041577">
    <property type="entry name" value="RT_RNaseH_2"/>
</dbReference>
<keyword evidence="5" id="KW-0548">Nucleotidyltransferase</keyword>
<dbReference type="GO" id="GO:0006508">
    <property type="term" value="P:proteolysis"/>
    <property type="evidence" value="ECO:0007669"/>
    <property type="project" value="UniProtKB-KW"/>
</dbReference>
<dbReference type="GO" id="GO:0003964">
    <property type="term" value="F:RNA-directed DNA polymerase activity"/>
    <property type="evidence" value="ECO:0007669"/>
    <property type="project" value="UniProtKB-KW"/>
</dbReference>
<dbReference type="GO" id="GO:0003676">
    <property type="term" value="F:nucleic acid binding"/>
    <property type="evidence" value="ECO:0007669"/>
    <property type="project" value="InterPro"/>
</dbReference>
<dbReference type="InParanoid" id="A0A672Y8M8"/>
<keyword evidence="15" id="KW-1185">Reference proteome</keyword>